<accession>A0A5S9PQ05</accession>
<proteinExistence type="predicted"/>
<dbReference type="AlphaFoldDB" id="A0A5S9PQ05"/>
<dbReference type="InterPro" id="IPR052163">
    <property type="entry name" value="DGC-Regulatory_Protein"/>
</dbReference>
<feature type="transmembrane region" description="Helical" evidence="1">
    <location>
        <begin position="100"/>
        <end position="127"/>
    </location>
</feature>
<protein>
    <submittedName>
        <fullName evidence="3">Putative signaling protein</fullName>
    </submittedName>
</protein>
<feature type="domain" description="GGDEF" evidence="2">
    <location>
        <begin position="247"/>
        <end position="385"/>
    </location>
</feature>
<dbReference type="Proteomes" id="UP000441399">
    <property type="component" value="Unassembled WGS sequence"/>
</dbReference>
<keyword evidence="1" id="KW-0812">Transmembrane</keyword>
<dbReference type="SUPFAM" id="SSF55073">
    <property type="entry name" value="Nucleotide cyclase"/>
    <property type="match status" value="1"/>
</dbReference>
<dbReference type="SMART" id="SM00267">
    <property type="entry name" value="GGDEF"/>
    <property type="match status" value="1"/>
</dbReference>
<keyword evidence="1" id="KW-1133">Transmembrane helix</keyword>
<reference evidence="3 4" key="1">
    <citation type="submission" date="2019-11" db="EMBL/GenBank/DDBJ databases">
        <authorList>
            <person name="Holert J."/>
        </authorList>
    </citation>
    <scope>NUCLEOTIDE SEQUENCE [LARGE SCALE GENOMIC DNA]</scope>
    <source>
        <strain evidence="3">SB11_3</strain>
    </source>
</reference>
<dbReference type="OrthoDB" id="9812260at2"/>
<evidence type="ECO:0000313" key="4">
    <source>
        <dbReference type="Proteomes" id="UP000441399"/>
    </source>
</evidence>
<evidence type="ECO:0000313" key="3">
    <source>
        <dbReference type="EMBL" id="CAA0106614.1"/>
    </source>
</evidence>
<organism evidence="3 4">
    <name type="scientific">BD1-7 clade bacterium</name>
    <dbReference type="NCBI Taxonomy" id="2029982"/>
    <lineage>
        <taxon>Bacteria</taxon>
        <taxon>Pseudomonadati</taxon>
        <taxon>Pseudomonadota</taxon>
        <taxon>Gammaproteobacteria</taxon>
        <taxon>Cellvibrionales</taxon>
        <taxon>Spongiibacteraceae</taxon>
        <taxon>BD1-7 clade</taxon>
    </lineage>
</organism>
<keyword evidence="1" id="KW-0472">Membrane</keyword>
<evidence type="ECO:0000256" key="1">
    <source>
        <dbReference type="SAM" id="Phobius"/>
    </source>
</evidence>
<sequence length="392" mass="43755">MFKQSQPFGWLNQIIDYFVHKNRYVNPIDLYRARILVGSLLTVAFSSLVICLFLLSQYFKEPHAEIGMLLTAGLTILYGLNLAIFKTYGSITVIAHSCVAPLYIALMFSAIVSGGPLATSSQILFLLPVLTYFTAGGRAGLIWFSIVLVSQLAIYGIYWRGYRFISLMTDSQYIEQSLVHWLGTLVGLIGITAAYESANQRLIAQREAEGENNRYLSQHDLLTGLKNRAFFAQQITRRLFEGDFFKQHFSLYLIDIKAFKQINQAHGYDTGDRILVEFSQRLARLAGDHPIARMDGNTFAMAMPVNKDMNDTPERICEMILASATQPFSVENAVVSPLVAIGFSLYPDNGNSFETLLEKAETALMQAKSSPYCCCGFDEIEPNTGTQVSTSV</sequence>
<gene>
    <name evidence="3" type="ORF">OPDIPICF_01089</name>
</gene>
<dbReference type="Gene3D" id="3.30.70.270">
    <property type="match status" value="1"/>
</dbReference>
<dbReference type="InterPro" id="IPR043128">
    <property type="entry name" value="Rev_trsase/Diguanyl_cyclase"/>
</dbReference>
<dbReference type="InterPro" id="IPR000160">
    <property type="entry name" value="GGDEF_dom"/>
</dbReference>
<name>A0A5S9PQ05_9GAMM</name>
<dbReference type="PROSITE" id="PS50887">
    <property type="entry name" value="GGDEF"/>
    <property type="match status" value="1"/>
</dbReference>
<dbReference type="NCBIfam" id="TIGR00254">
    <property type="entry name" value="GGDEF"/>
    <property type="match status" value="1"/>
</dbReference>
<dbReference type="CDD" id="cd01949">
    <property type="entry name" value="GGDEF"/>
    <property type="match status" value="1"/>
</dbReference>
<feature type="transmembrane region" description="Helical" evidence="1">
    <location>
        <begin position="139"/>
        <end position="158"/>
    </location>
</feature>
<evidence type="ECO:0000259" key="2">
    <source>
        <dbReference type="PROSITE" id="PS50887"/>
    </source>
</evidence>
<dbReference type="PANTHER" id="PTHR46663">
    <property type="entry name" value="DIGUANYLATE CYCLASE DGCT-RELATED"/>
    <property type="match status" value="1"/>
</dbReference>
<feature type="transmembrane region" description="Helical" evidence="1">
    <location>
        <begin position="178"/>
        <end position="195"/>
    </location>
</feature>
<dbReference type="InterPro" id="IPR029787">
    <property type="entry name" value="Nucleotide_cyclase"/>
</dbReference>
<dbReference type="PANTHER" id="PTHR46663:SF2">
    <property type="entry name" value="GGDEF DOMAIN-CONTAINING PROTEIN"/>
    <property type="match status" value="1"/>
</dbReference>
<feature type="transmembrane region" description="Helical" evidence="1">
    <location>
        <begin position="35"/>
        <end position="55"/>
    </location>
</feature>
<feature type="transmembrane region" description="Helical" evidence="1">
    <location>
        <begin position="67"/>
        <end position="88"/>
    </location>
</feature>
<dbReference type="Pfam" id="PF00990">
    <property type="entry name" value="GGDEF"/>
    <property type="match status" value="1"/>
</dbReference>
<dbReference type="EMBL" id="CACSIO010000012">
    <property type="protein sequence ID" value="CAA0106614.1"/>
    <property type="molecule type" value="Genomic_DNA"/>
</dbReference>
<keyword evidence="4" id="KW-1185">Reference proteome</keyword>